<protein>
    <submittedName>
        <fullName evidence="11">MFS transporter</fullName>
    </submittedName>
</protein>
<dbReference type="SUPFAM" id="SSF49478">
    <property type="entry name" value="Cna protein B-type domain"/>
    <property type="match status" value="1"/>
</dbReference>
<dbReference type="PATRIC" id="fig|66876.3.peg.2519"/>
<dbReference type="CDD" id="cd17502">
    <property type="entry name" value="MFS_Azr1_MDR_like"/>
    <property type="match status" value="1"/>
</dbReference>
<dbReference type="NCBIfam" id="TIGR00711">
    <property type="entry name" value="efflux_EmrB"/>
    <property type="match status" value="1"/>
</dbReference>
<name>A0A0N1JYQ8_9ACTN</name>
<evidence type="ECO:0000256" key="3">
    <source>
        <dbReference type="ARBA" id="ARBA00022448"/>
    </source>
</evidence>
<dbReference type="EMBL" id="LGKG01000090">
    <property type="protein sequence ID" value="KPC64506.1"/>
    <property type="molecule type" value="Genomic_DNA"/>
</dbReference>
<dbReference type="GO" id="GO:0005886">
    <property type="term" value="C:plasma membrane"/>
    <property type="evidence" value="ECO:0007669"/>
    <property type="project" value="UniProtKB-SubCell"/>
</dbReference>
<keyword evidence="12" id="KW-1185">Reference proteome</keyword>
<feature type="transmembrane region" description="Helical" evidence="9">
    <location>
        <begin position="288"/>
        <end position="309"/>
    </location>
</feature>
<feature type="region of interest" description="Disordered" evidence="8">
    <location>
        <begin position="574"/>
        <end position="601"/>
    </location>
</feature>
<feature type="transmembrane region" description="Helical" evidence="9">
    <location>
        <begin position="250"/>
        <end position="268"/>
    </location>
</feature>
<dbReference type="RefSeq" id="WP_053923562.1">
    <property type="nucleotide sequence ID" value="NZ_LGKG01000090.1"/>
</dbReference>
<evidence type="ECO:0000256" key="1">
    <source>
        <dbReference type="ARBA" id="ARBA00004651"/>
    </source>
</evidence>
<keyword evidence="4" id="KW-1003">Cell membrane</keyword>
<dbReference type="PANTHER" id="PTHR23501">
    <property type="entry name" value="MAJOR FACILITATOR SUPERFAMILY"/>
    <property type="match status" value="1"/>
</dbReference>
<feature type="transmembrane region" description="Helical" evidence="9">
    <location>
        <begin position="188"/>
        <end position="209"/>
    </location>
</feature>
<dbReference type="SUPFAM" id="SSF103473">
    <property type="entry name" value="MFS general substrate transporter"/>
    <property type="match status" value="1"/>
</dbReference>
<comment type="subcellular location">
    <subcellularLocation>
        <location evidence="1">Cell membrane</location>
        <topology evidence="1">Multi-pass membrane protein</topology>
    </subcellularLocation>
</comment>
<dbReference type="PANTHER" id="PTHR23501:SF197">
    <property type="entry name" value="COMD"/>
    <property type="match status" value="1"/>
</dbReference>
<proteinExistence type="inferred from homology"/>
<dbReference type="FunFam" id="1.20.1720.10:FF:000004">
    <property type="entry name" value="EmrB/QacA family drug resistance transporter"/>
    <property type="match status" value="1"/>
</dbReference>
<dbReference type="InterPro" id="IPR013783">
    <property type="entry name" value="Ig-like_fold"/>
</dbReference>
<dbReference type="Gene3D" id="1.20.1250.20">
    <property type="entry name" value="MFS general substrate transporter like domains"/>
    <property type="match status" value="1"/>
</dbReference>
<feature type="transmembrane region" description="Helical" evidence="9">
    <location>
        <begin position="155"/>
        <end position="176"/>
    </location>
</feature>
<dbReference type="GO" id="GO:0005975">
    <property type="term" value="P:carbohydrate metabolic process"/>
    <property type="evidence" value="ECO:0007669"/>
    <property type="project" value="UniProtKB-ARBA"/>
</dbReference>
<dbReference type="InterPro" id="IPR036259">
    <property type="entry name" value="MFS_trans_sf"/>
</dbReference>
<keyword evidence="5 9" id="KW-0812">Transmembrane</keyword>
<evidence type="ECO:0000259" key="10">
    <source>
        <dbReference type="PROSITE" id="PS50850"/>
    </source>
</evidence>
<evidence type="ECO:0000256" key="9">
    <source>
        <dbReference type="SAM" id="Phobius"/>
    </source>
</evidence>
<feature type="transmembrane region" description="Helical" evidence="9">
    <location>
        <begin position="329"/>
        <end position="347"/>
    </location>
</feature>
<dbReference type="InterPro" id="IPR008969">
    <property type="entry name" value="CarboxyPept-like_regulatory"/>
</dbReference>
<evidence type="ECO:0000256" key="8">
    <source>
        <dbReference type="SAM" id="MobiDB-lite"/>
    </source>
</evidence>
<reference evidence="12" key="1">
    <citation type="submission" date="2015-07" db="EMBL/GenBank/DDBJ databases">
        <authorList>
            <person name="Ju K.-S."/>
            <person name="Doroghazi J.R."/>
            <person name="Metcalf W.W."/>
        </authorList>
    </citation>
    <scope>NUCLEOTIDE SEQUENCE [LARGE SCALE GENOMIC DNA]</scope>
    <source>
        <strain evidence="12">NRRL ISP-5002</strain>
    </source>
</reference>
<dbReference type="Gene3D" id="2.60.40.10">
    <property type="entry name" value="Immunoglobulins"/>
    <property type="match status" value="1"/>
</dbReference>
<keyword evidence="7 9" id="KW-0472">Membrane</keyword>
<dbReference type="Pfam" id="PF13620">
    <property type="entry name" value="CarboxypepD_reg"/>
    <property type="match status" value="3"/>
</dbReference>
<evidence type="ECO:0000256" key="5">
    <source>
        <dbReference type="ARBA" id="ARBA00022692"/>
    </source>
</evidence>
<dbReference type="InterPro" id="IPR020846">
    <property type="entry name" value="MFS_dom"/>
</dbReference>
<evidence type="ECO:0000256" key="4">
    <source>
        <dbReference type="ARBA" id="ARBA00022475"/>
    </source>
</evidence>
<evidence type="ECO:0000256" key="6">
    <source>
        <dbReference type="ARBA" id="ARBA00022989"/>
    </source>
</evidence>
<keyword evidence="3" id="KW-0813">Transport</keyword>
<evidence type="ECO:0000256" key="7">
    <source>
        <dbReference type="ARBA" id="ARBA00023136"/>
    </source>
</evidence>
<sequence length="862" mass="89246">MSTSTSPPVAEPASISDPGGLSHRQILTILSGLMLGMFLAALDQTIVSTSIRTIADDLHGLSQQAWATTAYLITSTIATPLYGKLSDLHGRKPYYLAAISIFVVGSVLCTFSTSMSGLAAFRAVQGLGAGGLMSLALAIIGDIVPPRERARYQGYMLGTFAVSSVAGPLIGGALAGQDQLLGITGWRWVFLVNVPVGIIALFVVAKVLNIPHTRRDHRIDWWGALTIAVGVVPLLLVAEQGREWGWDSTKSLVCYAVGVVGIIAWIFAERRIGDDALIPMRLFRNGTFSMTSLLSVLIGMGMFGGMLMIPQYLQIVKGASPTKSGLEMLPLMAGMLIASIASGQITAKTGRYKIFPILGTALMIAAMLLFHFRVQWDTPLWETMVYMLVFGLGLGGCMQTLVLAVQNAVPPKDMGVATASSTFFRQMGATAGTAIFLSVLFSTVGDKISSAFRDAMRSERFQAALHDPSVLHDPANKPVVDIVKGGSGGGDSSGVLSDSSFIQHLDPRLAEPFKRGFADSMHTVFLMGAIVVALAFLLVLFVKEVPLRQISGLQARAQADAEAEADAAASGEVRGAAGAGGAEAPAAQGADTAGAAPADAVPAASTPAGPVIVGSVRDANGSPVAQAVITLIDVGGQQLGRASTTADGGYELPVPGPGTYVLIGAAGSRQPQAATVVVAGEPVRFDLTLSGSAGLSGEVRAEKGDEPVPGALVVATDVRGEVVASGLAGQDGGFAFGELVPGSYTLAVSADGHRPSALQAEVVSGTRNWYEVRLAHGARVRGVIRTADGSPANDARVTLLDPAGNVVGTATTGSDGAYVFTDLDGGEFTVIASGYPPAARPLRLEGTGRSEFDIELGHDPVV</sequence>
<evidence type="ECO:0000256" key="2">
    <source>
        <dbReference type="ARBA" id="ARBA00007520"/>
    </source>
</evidence>
<evidence type="ECO:0000313" key="12">
    <source>
        <dbReference type="Proteomes" id="UP000037982"/>
    </source>
</evidence>
<dbReference type="Proteomes" id="UP000037982">
    <property type="component" value="Unassembled WGS sequence"/>
</dbReference>
<dbReference type="AlphaFoldDB" id="A0A0N1JYQ8"/>
<gene>
    <name evidence="11" type="ORF">ADL29_11535</name>
</gene>
<feature type="transmembrane region" description="Helical" evidence="9">
    <location>
        <begin position="524"/>
        <end position="542"/>
    </location>
</feature>
<dbReference type="Gene3D" id="2.60.40.1120">
    <property type="entry name" value="Carboxypeptidase-like, regulatory domain"/>
    <property type="match status" value="2"/>
</dbReference>
<dbReference type="Pfam" id="PF07690">
    <property type="entry name" value="MFS_1"/>
    <property type="match status" value="1"/>
</dbReference>
<feature type="transmembrane region" description="Helical" evidence="9">
    <location>
        <begin position="119"/>
        <end position="143"/>
    </location>
</feature>
<comment type="caution">
    <text evidence="11">The sequence shown here is derived from an EMBL/GenBank/DDBJ whole genome shotgun (WGS) entry which is preliminary data.</text>
</comment>
<accession>A0A0N1JYQ8</accession>
<dbReference type="Gene3D" id="1.20.1720.10">
    <property type="entry name" value="Multidrug resistance protein D"/>
    <property type="match status" value="1"/>
</dbReference>
<dbReference type="PROSITE" id="PS50850">
    <property type="entry name" value="MFS"/>
    <property type="match status" value="1"/>
</dbReference>
<feature type="domain" description="Major facilitator superfamily (MFS) profile" evidence="10">
    <location>
        <begin position="29"/>
        <end position="547"/>
    </location>
</feature>
<comment type="similarity">
    <text evidence="2">Belongs to the major facilitator superfamily. TCR/Tet family.</text>
</comment>
<feature type="transmembrane region" description="Helical" evidence="9">
    <location>
        <begin position="221"/>
        <end position="238"/>
    </location>
</feature>
<feature type="transmembrane region" description="Helical" evidence="9">
    <location>
        <begin position="384"/>
        <end position="405"/>
    </location>
</feature>
<feature type="transmembrane region" description="Helical" evidence="9">
    <location>
        <begin position="25"/>
        <end position="42"/>
    </location>
</feature>
<evidence type="ECO:0000313" key="11">
    <source>
        <dbReference type="EMBL" id="KPC64506.1"/>
    </source>
</evidence>
<organism evidence="11 12">
    <name type="scientific">Streptomyces chattanoogensis</name>
    <dbReference type="NCBI Taxonomy" id="66876"/>
    <lineage>
        <taxon>Bacteria</taxon>
        <taxon>Bacillati</taxon>
        <taxon>Actinomycetota</taxon>
        <taxon>Actinomycetes</taxon>
        <taxon>Kitasatosporales</taxon>
        <taxon>Streptomycetaceae</taxon>
        <taxon>Streptomyces</taxon>
    </lineage>
</organism>
<dbReference type="SUPFAM" id="SSF49464">
    <property type="entry name" value="Carboxypeptidase regulatory domain-like"/>
    <property type="match status" value="2"/>
</dbReference>
<dbReference type="InterPro" id="IPR004638">
    <property type="entry name" value="EmrB-like"/>
</dbReference>
<dbReference type="GO" id="GO:0022857">
    <property type="term" value="F:transmembrane transporter activity"/>
    <property type="evidence" value="ECO:0007669"/>
    <property type="project" value="InterPro"/>
</dbReference>
<feature type="transmembrane region" description="Helical" evidence="9">
    <location>
        <begin position="94"/>
        <end position="113"/>
    </location>
</feature>
<feature type="transmembrane region" description="Helical" evidence="9">
    <location>
        <begin position="354"/>
        <end position="372"/>
    </location>
</feature>
<dbReference type="InterPro" id="IPR011701">
    <property type="entry name" value="MFS"/>
</dbReference>
<keyword evidence="6 9" id="KW-1133">Transmembrane helix</keyword>